<dbReference type="Proteomes" id="UP000001929">
    <property type="component" value="Chromosome"/>
</dbReference>
<gene>
    <name evidence="1" type="ordered locus">Rru_A3088</name>
</gene>
<dbReference type="KEGG" id="rru:Rru_A3088"/>
<evidence type="ECO:0000313" key="2">
    <source>
        <dbReference type="Proteomes" id="UP000001929"/>
    </source>
</evidence>
<dbReference type="PATRIC" id="fig|269796.9.peg.3201"/>
<keyword evidence="2" id="KW-1185">Reference proteome</keyword>
<dbReference type="EnsemblBacteria" id="ABC23883">
    <property type="protein sequence ID" value="ABC23883"/>
    <property type="gene ID" value="Rru_A3088"/>
</dbReference>
<dbReference type="eggNOG" id="ENOG5032RW3">
    <property type="taxonomic scope" value="Bacteria"/>
</dbReference>
<dbReference type="RefSeq" id="WP_011390836.1">
    <property type="nucleotide sequence ID" value="NC_007643.1"/>
</dbReference>
<dbReference type="InterPro" id="IPR021252">
    <property type="entry name" value="DUF2794"/>
</dbReference>
<protein>
    <recommendedName>
        <fullName evidence="3">DUF2794 domain-containing protein</fullName>
    </recommendedName>
</protein>
<dbReference type="Pfam" id="PF10984">
    <property type="entry name" value="DUF2794"/>
    <property type="match status" value="1"/>
</dbReference>
<evidence type="ECO:0000313" key="1">
    <source>
        <dbReference type="EMBL" id="ABC23883.1"/>
    </source>
</evidence>
<sequence length="114" mass="13150">MNKVLRLVDFRRSAQVVHFSRTEINQLLSLYSRQVTKGLWRDYAIDHDDTVARFHVFRHAGEKPLFTVVKRRDAGASAAAQTFSLYAGTHRMRQGEGLLDLIEALEHRMKLVRG</sequence>
<dbReference type="HOGENOM" id="CLU_133774_0_0_5"/>
<name>Q2RPR2_RHORT</name>
<dbReference type="AlphaFoldDB" id="Q2RPR2"/>
<reference evidence="1 2" key="1">
    <citation type="journal article" date="2011" name="Stand. Genomic Sci.">
        <title>Complete genome sequence of Rhodospirillum rubrum type strain (S1).</title>
        <authorList>
            <person name="Munk A.C."/>
            <person name="Copeland A."/>
            <person name="Lucas S."/>
            <person name="Lapidus A."/>
            <person name="Del Rio T.G."/>
            <person name="Barry K."/>
            <person name="Detter J.C."/>
            <person name="Hammon N."/>
            <person name="Israni S."/>
            <person name="Pitluck S."/>
            <person name="Brettin T."/>
            <person name="Bruce D."/>
            <person name="Han C."/>
            <person name="Tapia R."/>
            <person name="Gilna P."/>
            <person name="Schmutz J."/>
            <person name="Larimer F."/>
            <person name="Land M."/>
            <person name="Kyrpides N.C."/>
            <person name="Mavromatis K."/>
            <person name="Richardson P."/>
            <person name="Rohde M."/>
            <person name="Goker M."/>
            <person name="Klenk H.P."/>
            <person name="Zhang Y."/>
            <person name="Roberts G.P."/>
            <person name="Reslewic S."/>
            <person name="Schwartz D.C."/>
        </authorList>
    </citation>
    <scope>NUCLEOTIDE SEQUENCE [LARGE SCALE GENOMIC DNA]</scope>
    <source>
        <strain evidence="2">ATCC 11170 / ATH 1.1.1 / DSM 467 / LMG 4362 / NCIMB 8255 / S1</strain>
    </source>
</reference>
<dbReference type="PhylomeDB" id="Q2RPR2"/>
<organism evidence="1 2">
    <name type="scientific">Rhodospirillum rubrum (strain ATCC 11170 / ATH 1.1.1 / DSM 467 / LMG 4362 / NCIMB 8255 / S1)</name>
    <dbReference type="NCBI Taxonomy" id="269796"/>
    <lineage>
        <taxon>Bacteria</taxon>
        <taxon>Pseudomonadati</taxon>
        <taxon>Pseudomonadota</taxon>
        <taxon>Alphaproteobacteria</taxon>
        <taxon>Rhodospirillales</taxon>
        <taxon>Rhodospirillaceae</taxon>
        <taxon>Rhodospirillum</taxon>
    </lineage>
</organism>
<proteinExistence type="predicted"/>
<dbReference type="STRING" id="269796.Rru_A3088"/>
<accession>Q2RPR2</accession>
<dbReference type="EMBL" id="CP000230">
    <property type="protein sequence ID" value="ABC23883.1"/>
    <property type="molecule type" value="Genomic_DNA"/>
</dbReference>
<evidence type="ECO:0008006" key="3">
    <source>
        <dbReference type="Google" id="ProtNLM"/>
    </source>
</evidence>